<organism evidence="2 3">
    <name type="scientific">Anopheles culicifacies</name>
    <dbReference type="NCBI Taxonomy" id="139723"/>
    <lineage>
        <taxon>Eukaryota</taxon>
        <taxon>Metazoa</taxon>
        <taxon>Ecdysozoa</taxon>
        <taxon>Arthropoda</taxon>
        <taxon>Hexapoda</taxon>
        <taxon>Insecta</taxon>
        <taxon>Pterygota</taxon>
        <taxon>Neoptera</taxon>
        <taxon>Endopterygota</taxon>
        <taxon>Diptera</taxon>
        <taxon>Nematocera</taxon>
        <taxon>Culicoidea</taxon>
        <taxon>Culicidae</taxon>
        <taxon>Anophelinae</taxon>
        <taxon>Anopheles</taxon>
        <taxon>culicifacies species complex</taxon>
    </lineage>
</organism>
<keyword evidence="3" id="KW-1185">Reference proteome</keyword>
<feature type="compositionally biased region" description="Pro residues" evidence="1">
    <location>
        <begin position="35"/>
        <end position="49"/>
    </location>
</feature>
<feature type="region of interest" description="Disordered" evidence="1">
    <location>
        <begin position="1"/>
        <end position="129"/>
    </location>
</feature>
<dbReference type="AlphaFoldDB" id="A0A182MTE4"/>
<proteinExistence type="predicted"/>
<dbReference type="Proteomes" id="UP000075883">
    <property type="component" value="Unassembled WGS sequence"/>
</dbReference>
<feature type="compositionally biased region" description="Low complexity" evidence="1">
    <location>
        <begin position="69"/>
        <end position="99"/>
    </location>
</feature>
<evidence type="ECO:0000313" key="3">
    <source>
        <dbReference type="Proteomes" id="UP000075883"/>
    </source>
</evidence>
<protein>
    <submittedName>
        <fullName evidence="2">Uncharacterized protein</fullName>
    </submittedName>
</protein>
<evidence type="ECO:0000313" key="2">
    <source>
        <dbReference type="EnsemblMetazoa" id="ACUA025838-PA"/>
    </source>
</evidence>
<dbReference type="VEuPathDB" id="VectorBase:ACUA025838"/>
<reference evidence="2" key="2">
    <citation type="submission" date="2020-05" db="UniProtKB">
        <authorList>
            <consortium name="EnsemblMetazoa"/>
        </authorList>
    </citation>
    <scope>IDENTIFICATION</scope>
    <source>
        <strain evidence="2">A-37</strain>
    </source>
</reference>
<name>A0A182MTE4_9DIPT</name>
<evidence type="ECO:0000256" key="1">
    <source>
        <dbReference type="SAM" id="MobiDB-lite"/>
    </source>
</evidence>
<reference evidence="3" key="1">
    <citation type="submission" date="2013-09" db="EMBL/GenBank/DDBJ databases">
        <title>The Genome Sequence of Anopheles culicifacies species A.</title>
        <authorList>
            <consortium name="The Broad Institute Genomics Platform"/>
            <person name="Neafsey D.E."/>
            <person name="Besansky N."/>
            <person name="Howell P."/>
            <person name="Walton C."/>
            <person name="Young S.K."/>
            <person name="Zeng Q."/>
            <person name="Gargeya S."/>
            <person name="Fitzgerald M."/>
            <person name="Haas B."/>
            <person name="Abouelleil A."/>
            <person name="Allen A.W."/>
            <person name="Alvarado L."/>
            <person name="Arachchi H.M."/>
            <person name="Berlin A.M."/>
            <person name="Chapman S.B."/>
            <person name="Gainer-Dewar J."/>
            <person name="Goldberg J."/>
            <person name="Griggs A."/>
            <person name="Gujja S."/>
            <person name="Hansen M."/>
            <person name="Howarth C."/>
            <person name="Imamovic A."/>
            <person name="Ireland A."/>
            <person name="Larimer J."/>
            <person name="McCowan C."/>
            <person name="Murphy C."/>
            <person name="Pearson M."/>
            <person name="Poon T.W."/>
            <person name="Priest M."/>
            <person name="Roberts A."/>
            <person name="Saif S."/>
            <person name="Shea T."/>
            <person name="Sisk P."/>
            <person name="Sykes S."/>
            <person name="Wortman J."/>
            <person name="Nusbaum C."/>
            <person name="Birren B."/>
        </authorList>
    </citation>
    <scope>NUCLEOTIDE SEQUENCE [LARGE SCALE GENOMIC DNA]</scope>
    <source>
        <strain evidence="3">A-37</strain>
    </source>
</reference>
<dbReference type="EnsemblMetazoa" id="ACUA025838-RA">
    <property type="protein sequence ID" value="ACUA025838-PA"/>
    <property type="gene ID" value="ACUA025838"/>
</dbReference>
<feature type="compositionally biased region" description="Gly residues" evidence="1">
    <location>
        <begin position="120"/>
        <end position="129"/>
    </location>
</feature>
<dbReference type="EMBL" id="AXCM01000389">
    <property type="status" value="NOT_ANNOTATED_CDS"/>
    <property type="molecule type" value="Genomic_DNA"/>
</dbReference>
<accession>A0A182MTE4</accession>
<sequence length="129" mass="13076">MPRSSYIGGSTTGSPPSGPPSNVLGHVFPTLPANGCPPPPVLRPDPPPNIVATVVPPSDGDLWKERSPGKLSSSSAKSSSDWIGGSESVSRPGPCSSSSYTLSCDRYGSGPGEEQINNGGDRGIGYPLG</sequence>